<organism evidence="1 2">
    <name type="scientific">Cetraspora pellucida</name>
    <dbReference type="NCBI Taxonomy" id="1433469"/>
    <lineage>
        <taxon>Eukaryota</taxon>
        <taxon>Fungi</taxon>
        <taxon>Fungi incertae sedis</taxon>
        <taxon>Mucoromycota</taxon>
        <taxon>Glomeromycotina</taxon>
        <taxon>Glomeromycetes</taxon>
        <taxon>Diversisporales</taxon>
        <taxon>Gigasporaceae</taxon>
        <taxon>Cetraspora</taxon>
    </lineage>
</organism>
<protein>
    <submittedName>
        <fullName evidence="1">16234_t:CDS:1</fullName>
    </submittedName>
</protein>
<keyword evidence="2" id="KW-1185">Reference proteome</keyword>
<sequence length="143" mass="16684">MPVEIPVQIKKTLATLKSQMEKAGLEGTCLVSNDKIIYFTEQQSQVVEVPNLKRESDAQRLHSHMTEFLEDLRRKEVTPRSMESPPGRTWEEKMTLICTQLSMGSPYHISQLLYYYLLGTLMEEKVWNKEAKNVVKRFIYICN</sequence>
<dbReference type="Proteomes" id="UP000789366">
    <property type="component" value="Unassembled WGS sequence"/>
</dbReference>
<dbReference type="EMBL" id="CAJVPW010005721">
    <property type="protein sequence ID" value="CAG8559363.1"/>
    <property type="molecule type" value="Genomic_DNA"/>
</dbReference>
<proteinExistence type="predicted"/>
<comment type="caution">
    <text evidence="1">The sequence shown here is derived from an EMBL/GenBank/DDBJ whole genome shotgun (WGS) entry which is preliminary data.</text>
</comment>
<reference evidence="1" key="1">
    <citation type="submission" date="2021-06" db="EMBL/GenBank/DDBJ databases">
        <authorList>
            <person name="Kallberg Y."/>
            <person name="Tangrot J."/>
            <person name="Rosling A."/>
        </authorList>
    </citation>
    <scope>NUCLEOTIDE SEQUENCE</scope>
    <source>
        <strain evidence="1">28 12/20/2015</strain>
    </source>
</reference>
<evidence type="ECO:0000313" key="1">
    <source>
        <dbReference type="EMBL" id="CAG8559363.1"/>
    </source>
</evidence>
<accession>A0ACA9LYG6</accession>
<gene>
    <name evidence="1" type="ORF">SPELUC_LOCUS5540</name>
</gene>
<name>A0ACA9LYG6_9GLOM</name>
<evidence type="ECO:0000313" key="2">
    <source>
        <dbReference type="Proteomes" id="UP000789366"/>
    </source>
</evidence>